<evidence type="ECO:0000313" key="2">
    <source>
        <dbReference type="EMBL" id="ASK78675.1"/>
    </source>
</evidence>
<evidence type="ECO:0008006" key="4">
    <source>
        <dbReference type="Google" id="ProtNLM"/>
    </source>
</evidence>
<dbReference type="Proteomes" id="UP000242175">
    <property type="component" value="Chromosome large"/>
</dbReference>
<dbReference type="OrthoDB" id="5405464at2"/>
<proteinExistence type="predicted"/>
<dbReference type="EMBL" id="CP022355">
    <property type="protein sequence ID" value="ASK78675.1"/>
    <property type="molecule type" value="Genomic_DNA"/>
</dbReference>
<keyword evidence="3" id="KW-1185">Reference proteome</keyword>
<feature type="transmembrane region" description="Helical" evidence="1">
    <location>
        <begin position="67"/>
        <end position="99"/>
    </location>
</feature>
<organism evidence="2 3">
    <name type="scientific">Paraphotobacterium marinum</name>
    <dbReference type="NCBI Taxonomy" id="1755811"/>
    <lineage>
        <taxon>Bacteria</taxon>
        <taxon>Pseudomonadati</taxon>
        <taxon>Pseudomonadota</taxon>
        <taxon>Gammaproteobacteria</taxon>
        <taxon>Vibrionales</taxon>
        <taxon>Vibrionaceae</taxon>
        <taxon>Paraphotobacterium</taxon>
    </lineage>
</organism>
<keyword evidence="1" id="KW-0812">Transmembrane</keyword>
<dbReference type="KEGG" id="pmai:CF386_06495"/>
<protein>
    <recommendedName>
        <fullName evidence="4">DUF4870 domain-containing protein</fullName>
    </recommendedName>
</protein>
<reference evidence="2 3" key="1">
    <citation type="journal article" date="2016" name="Int. J. Syst. Evol. Microbiol.">
        <title>Paraphotobacterium marinum gen. nov., sp. nov., a member of the family Vibrionaceae, isolated from surface seawater.</title>
        <authorList>
            <person name="Huang Z."/>
            <person name="Dong C."/>
            <person name="Shao Z."/>
        </authorList>
    </citation>
    <scope>NUCLEOTIDE SEQUENCE [LARGE SCALE GENOMIC DNA]</scope>
    <source>
        <strain evidence="2 3">NSCS20N07D</strain>
    </source>
</reference>
<evidence type="ECO:0000313" key="3">
    <source>
        <dbReference type="Proteomes" id="UP000242175"/>
    </source>
</evidence>
<sequence length="115" mass="13317">MGQPTKIVPNEQDEKAKVTLYISYGMMLLGLISGIFFIVGYIWALVKKDEIINSMFSRHFENIQFTFWVGLGLTIIGFLTTLILIGWFILFFAYIWVIYRLLKGLANLTSCKDFF</sequence>
<dbReference type="RefSeq" id="WP_089073583.1">
    <property type="nucleotide sequence ID" value="NZ_CBCSAM010000001.1"/>
</dbReference>
<accession>A0A220VE84</accession>
<keyword evidence="1" id="KW-1133">Transmembrane helix</keyword>
<keyword evidence="1" id="KW-0472">Membrane</keyword>
<feature type="transmembrane region" description="Helical" evidence="1">
    <location>
        <begin position="20"/>
        <end position="46"/>
    </location>
</feature>
<dbReference type="AlphaFoldDB" id="A0A220VE84"/>
<name>A0A220VE84_9GAMM</name>
<gene>
    <name evidence="2" type="ORF">CF386_06495</name>
</gene>
<evidence type="ECO:0000256" key="1">
    <source>
        <dbReference type="SAM" id="Phobius"/>
    </source>
</evidence>